<keyword evidence="2" id="KW-1185">Reference proteome</keyword>
<sequence>MVLFSLVHHPRPRRHLGSMSDQDRGGVSFFWSWSYWSTFLLTWAVVPILQGFEDAGDFTVTERLKTSLHVNLLFYAIVGSVAVFGLILLIFLHNNWFVFYTLYLFDCSHLYFVANTGLHA</sequence>
<evidence type="ECO:0000313" key="1">
    <source>
        <dbReference type="EMBL" id="KAI3827855.1"/>
    </source>
</evidence>
<protein>
    <submittedName>
        <fullName evidence="1">Uncharacterized protein</fullName>
    </submittedName>
</protein>
<comment type="caution">
    <text evidence="1">The sequence shown here is derived from an EMBL/GenBank/DDBJ whole genome shotgun (WGS) entry which is preliminary data.</text>
</comment>
<dbReference type="EMBL" id="CM042018">
    <property type="protein sequence ID" value="KAI3827855.1"/>
    <property type="molecule type" value="Genomic_DNA"/>
</dbReference>
<name>A0ACB9K6N7_9ASTR</name>
<gene>
    <name evidence="1" type="ORF">L1987_01942</name>
</gene>
<reference evidence="2" key="1">
    <citation type="journal article" date="2022" name="Mol. Ecol. Resour.">
        <title>The genomes of chicory, endive, great burdock and yacon provide insights into Asteraceae palaeo-polyploidization history and plant inulin production.</title>
        <authorList>
            <person name="Fan W."/>
            <person name="Wang S."/>
            <person name="Wang H."/>
            <person name="Wang A."/>
            <person name="Jiang F."/>
            <person name="Liu H."/>
            <person name="Zhao H."/>
            <person name="Xu D."/>
            <person name="Zhang Y."/>
        </authorList>
    </citation>
    <scope>NUCLEOTIDE SEQUENCE [LARGE SCALE GENOMIC DNA]</scope>
    <source>
        <strain evidence="2">cv. Yunnan</strain>
    </source>
</reference>
<accession>A0ACB9K6N7</accession>
<evidence type="ECO:0000313" key="2">
    <source>
        <dbReference type="Proteomes" id="UP001056120"/>
    </source>
</evidence>
<organism evidence="1 2">
    <name type="scientific">Smallanthus sonchifolius</name>
    <dbReference type="NCBI Taxonomy" id="185202"/>
    <lineage>
        <taxon>Eukaryota</taxon>
        <taxon>Viridiplantae</taxon>
        <taxon>Streptophyta</taxon>
        <taxon>Embryophyta</taxon>
        <taxon>Tracheophyta</taxon>
        <taxon>Spermatophyta</taxon>
        <taxon>Magnoliopsida</taxon>
        <taxon>eudicotyledons</taxon>
        <taxon>Gunneridae</taxon>
        <taxon>Pentapetalae</taxon>
        <taxon>asterids</taxon>
        <taxon>campanulids</taxon>
        <taxon>Asterales</taxon>
        <taxon>Asteraceae</taxon>
        <taxon>Asteroideae</taxon>
        <taxon>Heliantheae alliance</taxon>
        <taxon>Millerieae</taxon>
        <taxon>Smallanthus</taxon>
    </lineage>
</organism>
<reference evidence="1 2" key="2">
    <citation type="journal article" date="2022" name="Mol. Ecol. Resour.">
        <title>The genomes of chicory, endive, great burdock and yacon provide insights into Asteraceae paleo-polyploidization history and plant inulin production.</title>
        <authorList>
            <person name="Fan W."/>
            <person name="Wang S."/>
            <person name="Wang H."/>
            <person name="Wang A."/>
            <person name="Jiang F."/>
            <person name="Liu H."/>
            <person name="Zhao H."/>
            <person name="Xu D."/>
            <person name="Zhang Y."/>
        </authorList>
    </citation>
    <scope>NUCLEOTIDE SEQUENCE [LARGE SCALE GENOMIC DNA]</scope>
    <source>
        <strain evidence="2">cv. Yunnan</strain>
        <tissue evidence="1">Leaves</tissue>
    </source>
</reference>
<dbReference type="Proteomes" id="UP001056120">
    <property type="component" value="Linkage Group LG01"/>
</dbReference>
<proteinExistence type="predicted"/>